<proteinExistence type="predicted"/>
<accession>A0A7J0FQ55</accession>
<reference evidence="1 2" key="1">
    <citation type="submission" date="2019-07" db="EMBL/GenBank/DDBJ databases">
        <title>De Novo Assembly of kiwifruit Actinidia rufa.</title>
        <authorList>
            <person name="Sugita-Konishi S."/>
            <person name="Sato K."/>
            <person name="Mori E."/>
            <person name="Abe Y."/>
            <person name="Kisaki G."/>
            <person name="Hamano K."/>
            <person name="Suezawa K."/>
            <person name="Otani M."/>
            <person name="Fukuda T."/>
            <person name="Manabe T."/>
            <person name="Gomi K."/>
            <person name="Tabuchi M."/>
            <person name="Akimitsu K."/>
            <person name="Kataoka I."/>
        </authorList>
    </citation>
    <scope>NUCLEOTIDE SEQUENCE [LARGE SCALE GENOMIC DNA]</scope>
    <source>
        <strain evidence="2">cv. Fuchu</strain>
    </source>
</reference>
<comment type="caution">
    <text evidence="1">The sequence shown here is derived from an EMBL/GenBank/DDBJ whole genome shotgun (WGS) entry which is preliminary data.</text>
</comment>
<gene>
    <name evidence="1" type="ORF">Acr_13g0014570</name>
</gene>
<dbReference type="Gene3D" id="1.25.40.10">
    <property type="entry name" value="Tetratricopeptide repeat domain"/>
    <property type="match status" value="1"/>
</dbReference>
<evidence type="ECO:0000313" key="1">
    <source>
        <dbReference type="EMBL" id="GFZ00058.1"/>
    </source>
</evidence>
<dbReference type="EMBL" id="BJWL01000013">
    <property type="protein sequence ID" value="GFZ00058.1"/>
    <property type="molecule type" value="Genomic_DNA"/>
</dbReference>
<dbReference type="PANTHER" id="PTHR45088:SF1">
    <property type="entry name" value="OS04G0476000 PROTEIN"/>
    <property type="match status" value="1"/>
</dbReference>
<dbReference type="PANTHER" id="PTHR45088">
    <property type="entry name" value="OSJNBA0022H21.17 PROTEIN"/>
    <property type="match status" value="1"/>
</dbReference>
<keyword evidence="2" id="KW-1185">Reference proteome</keyword>
<evidence type="ECO:0000313" key="2">
    <source>
        <dbReference type="Proteomes" id="UP000585474"/>
    </source>
</evidence>
<dbReference type="InterPro" id="IPR053301">
    <property type="entry name" value="F-box_motif"/>
</dbReference>
<name>A0A7J0FQ55_9ERIC</name>
<dbReference type="SUPFAM" id="SSF81901">
    <property type="entry name" value="HCP-like"/>
    <property type="match status" value="1"/>
</dbReference>
<protein>
    <submittedName>
        <fullName evidence="1">F-box family protein</fullName>
    </submittedName>
</protein>
<sequence>MEKTWPGRSDGCRFNSLPLVNPHNFTDPLDLPPKTNAFKNFYARHNRFSLRSSPSSSAAAESRGDFFSAFRTTCWPKSRRLSFSLPNLRAASLVCKAWRDALQPLREAMLFLRWGKRFKHGRGGVRANLHKALDSFLKGAARGSTLSMVDAGLVYWEMGKKEEGMELYRRAAALGDPAGQCNLGISCLKGEIS</sequence>
<dbReference type="OrthoDB" id="1722220at2759"/>
<dbReference type="Proteomes" id="UP000585474">
    <property type="component" value="Unassembled WGS sequence"/>
</dbReference>
<dbReference type="InterPro" id="IPR011990">
    <property type="entry name" value="TPR-like_helical_dom_sf"/>
</dbReference>
<organism evidence="1 2">
    <name type="scientific">Actinidia rufa</name>
    <dbReference type="NCBI Taxonomy" id="165716"/>
    <lineage>
        <taxon>Eukaryota</taxon>
        <taxon>Viridiplantae</taxon>
        <taxon>Streptophyta</taxon>
        <taxon>Embryophyta</taxon>
        <taxon>Tracheophyta</taxon>
        <taxon>Spermatophyta</taxon>
        <taxon>Magnoliopsida</taxon>
        <taxon>eudicotyledons</taxon>
        <taxon>Gunneridae</taxon>
        <taxon>Pentapetalae</taxon>
        <taxon>asterids</taxon>
        <taxon>Ericales</taxon>
        <taxon>Actinidiaceae</taxon>
        <taxon>Actinidia</taxon>
    </lineage>
</organism>
<dbReference type="AlphaFoldDB" id="A0A7J0FQ55"/>